<evidence type="ECO:0000256" key="2">
    <source>
        <dbReference type="ARBA" id="ARBA00008163"/>
    </source>
</evidence>
<dbReference type="RefSeq" id="WP_386402261.1">
    <property type="nucleotide sequence ID" value="NZ_JBHTJH010000001.1"/>
</dbReference>
<feature type="chain" id="PRO_5045732655" evidence="8">
    <location>
        <begin position="20"/>
        <end position="511"/>
    </location>
</feature>
<evidence type="ECO:0000313" key="10">
    <source>
        <dbReference type="Proteomes" id="UP001596978"/>
    </source>
</evidence>
<comment type="caution">
    <text evidence="9">The sequence shown here is derived from an EMBL/GenBank/DDBJ whole genome shotgun (WGS) entry which is preliminary data.</text>
</comment>
<evidence type="ECO:0000256" key="6">
    <source>
        <dbReference type="ARBA" id="ARBA00023136"/>
    </source>
</evidence>
<protein>
    <submittedName>
        <fullName evidence="9">OmpP1/FadL family transporter</fullName>
    </submittedName>
</protein>
<dbReference type="Pfam" id="PF03349">
    <property type="entry name" value="Toluene_X"/>
    <property type="match status" value="1"/>
</dbReference>
<sequence>MKKIGLFILSVLAVSFSNAQDITDALRYSTNQLSGTARYRAMSGAFGALGGDLSAMATNPAGSAVFSTGEIAISLTSYNNDNDASYFGTATNASDSAFDIGQAGAVFVFDNTGNSDWTKFSLGFNYQNVNNFNDNLFVAGIGTTSVDQYFLTYAQGLDIANISAQPGESLTEAYIDIGRAFGFGHQQAFLGYESFILDLDPSGNGIDEYISNASYASGVDQEYSYATSDYNRKFTFNLAAQYKENLYLGLNLNSHVVDYRRSTFISEIGFDRVNDFSVTEIEFANELYTYGTGFSFQAGAIAKVNDDVRLGVSYQSPTWYRLNDELSQAVRVFTVDPVDINDPSLDFEDVVAPNVITLFDDYRLRTPGELTGSFAYIFGKQGLISFDYTRKDFGSAEFKQNTGFNAENTLISNSLKATNNYRLGAEYRIEAFSLRGGYRFEESPYENGSTIGDLTGFSVGAGYSFGGWKLDLAYDQAQQERNQQLFNVGLTDTAFVDNINSNVTLTLTLKL</sequence>
<evidence type="ECO:0000256" key="1">
    <source>
        <dbReference type="ARBA" id="ARBA00004571"/>
    </source>
</evidence>
<evidence type="ECO:0000256" key="7">
    <source>
        <dbReference type="ARBA" id="ARBA00023237"/>
    </source>
</evidence>
<feature type="signal peptide" evidence="8">
    <location>
        <begin position="1"/>
        <end position="19"/>
    </location>
</feature>
<dbReference type="Gene3D" id="2.40.160.60">
    <property type="entry name" value="Outer membrane protein transport protein (OMPP1/FadL/TodX)"/>
    <property type="match status" value="1"/>
</dbReference>
<evidence type="ECO:0000256" key="3">
    <source>
        <dbReference type="ARBA" id="ARBA00022452"/>
    </source>
</evidence>
<evidence type="ECO:0000256" key="5">
    <source>
        <dbReference type="ARBA" id="ARBA00022729"/>
    </source>
</evidence>
<dbReference type="EMBL" id="JBHTJH010000001">
    <property type="protein sequence ID" value="MFD0860644.1"/>
    <property type="molecule type" value="Genomic_DNA"/>
</dbReference>
<dbReference type="SUPFAM" id="SSF56935">
    <property type="entry name" value="Porins"/>
    <property type="match status" value="1"/>
</dbReference>
<dbReference type="InterPro" id="IPR005017">
    <property type="entry name" value="OMPP1/FadL/TodX"/>
</dbReference>
<comment type="subcellular location">
    <subcellularLocation>
        <location evidence="1">Cell outer membrane</location>
        <topology evidence="1">Multi-pass membrane protein</topology>
    </subcellularLocation>
</comment>
<dbReference type="PANTHER" id="PTHR35093">
    <property type="entry name" value="OUTER MEMBRANE PROTEIN NMB0088-RELATED"/>
    <property type="match status" value="1"/>
</dbReference>
<accession>A0ABW3CUW3</accession>
<dbReference type="PANTHER" id="PTHR35093:SF8">
    <property type="entry name" value="OUTER MEMBRANE PROTEIN NMB0088-RELATED"/>
    <property type="match status" value="1"/>
</dbReference>
<keyword evidence="10" id="KW-1185">Reference proteome</keyword>
<comment type="similarity">
    <text evidence="2">Belongs to the OmpP1/FadL family.</text>
</comment>
<name>A0ABW3CUW3_9FLAO</name>
<keyword evidence="3" id="KW-1134">Transmembrane beta strand</keyword>
<keyword evidence="5 8" id="KW-0732">Signal</keyword>
<gene>
    <name evidence="9" type="ORF">ACFQ1M_00375</name>
</gene>
<evidence type="ECO:0000256" key="8">
    <source>
        <dbReference type="SAM" id="SignalP"/>
    </source>
</evidence>
<organism evidence="9 10">
    <name type="scientific">Sungkyunkwania multivorans</name>
    <dbReference type="NCBI Taxonomy" id="1173618"/>
    <lineage>
        <taxon>Bacteria</taxon>
        <taxon>Pseudomonadati</taxon>
        <taxon>Bacteroidota</taxon>
        <taxon>Flavobacteriia</taxon>
        <taxon>Flavobacteriales</taxon>
        <taxon>Flavobacteriaceae</taxon>
        <taxon>Sungkyunkwania</taxon>
    </lineage>
</organism>
<evidence type="ECO:0000313" key="9">
    <source>
        <dbReference type="EMBL" id="MFD0860644.1"/>
    </source>
</evidence>
<evidence type="ECO:0000256" key="4">
    <source>
        <dbReference type="ARBA" id="ARBA00022692"/>
    </source>
</evidence>
<keyword evidence="4" id="KW-0812">Transmembrane</keyword>
<dbReference type="Proteomes" id="UP001596978">
    <property type="component" value="Unassembled WGS sequence"/>
</dbReference>
<keyword evidence="7" id="KW-0998">Cell outer membrane</keyword>
<keyword evidence="6" id="KW-0472">Membrane</keyword>
<reference evidence="10" key="1">
    <citation type="journal article" date="2019" name="Int. J. Syst. Evol. Microbiol.">
        <title>The Global Catalogue of Microorganisms (GCM) 10K type strain sequencing project: providing services to taxonomists for standard genome sequencing and annotation.</title>
        <authorList>
            <consortium name="The Broad Institute Genomics Platform"/>
            <consortium name="The Broad Institute Genome Sequencing Center for Infectious Disease"/>
            <person name="Wu L."/>
            <person name="Ma J."/>
        </authorList>
    </citation>
    <scope>NUCLEOTIDE SEQUENCE [LARGE SCALE GENOMIC DNA]</scope>
    <source>
        <strain evidence="10">CCUG 62952</strain>
    </source>
</reference>
<proteinExistence type="inferred from homology"/>